<dbReference type="AlphaFoldDB" id="A0A518V266"/>
<geneLocation type="plasmid" evidence="1 2">
    <name>p1821L02</name>
</geneLocation>
<gene>
    <name evidence="1" type="ORF">EEL30_01010</name>
</gene>
<organism evidence="1 2">
    <name type="scientific">Brevibacillus laterosporus</name>
    <name type="common">Bacillus laterosporus</name>
    <dbReference type="NCBI Taxonomy" id="1465"/>
    <lineage>
        <taxon>Bacteria</taxon>
        <taxon>Bacillati</taxon>
        <taxon>Bacillota</taxon>
        <taxon>Bacilli</taxon>
        <taxon>Bacillales</taxon>
        <taxon>Paenibacillaceae</taxon>
        <taxon>Brevibacillus</taxon>
    </lineage>
</organism>
<dbReference type="OrthoDB" id="2938330at2"/>
<protein>
    <submittedName>
        <fullName evidence="1">Uncharacterized protein</fullName>
    </submittedName>
</protein>
<proteinExistence type="predicted"/>
<name>A0A518V266_BRELA</name>
<evidence type="ECO:0000313" key="2">
    <source>
        <dbReference type="Proteomes" id="UP000319432"/>
    </source>
</evidence>
<reference evidence="1 2" key="1">
    <citation type="submission" date="2018-11" db="EMBL/GenBank/DDBJ databases">
        <title>Phylogenetic determinants of toxin gene distribution in genomes of Brevibacillus laterosporus.</title>
        <authorList>
            <person name="Glare T.R."/>
            <person name="Durrant A."/>
            <person name="Berry C."/>
            <person name="Palma L."/>
            <person name="Ormskirk M."/>
            <person name="Cox M.O."/>
        </authorList>
    </citation>
    <scope>NUCLEOTIDE SEQUENCE [LARGE SCALE GENOMIC DNA]</scope>
    <source>
        <strain evidence="1 2">1821L</strain>
        <plasmid evidence="1 2">p1821L02</plasmid>
    </source>
</reference>
<dbReference type="Proteomes" id="UP000319432">
    <property type="component" value="Plasmid p1821L02"/>
</dbReference>
<sequence>MKKRLVMWAIGFEHQVDTFYNFMKGEEDTNLTFNHLVPTKDMAMDFIEDYLAISYVPIPVTIISYSEDGTFAYAYDPLHEWE</sequence>
<dbReference type="EMBL" id="CP033462">
    <property type="protein sequence ID" value="QDX91088.1"/>
    <property type="molecule type" value="Genomic_DNA"/>
</dbReference>
<evidence type="ECO:0000313" key="1">
    <source>
        <dbReference type="EMBL" id="QDX91088.1"/>
    </source>
</evidence>
<keyword evidence="2" id="KW-1185">Reference proteome</keyword>
<keyword evidence="1" id="KW-0614">Plasmid</keyword>
<accession>A0A518V266</accession>